<reference evidence="2" key="1">
    <citation type="journal article" date="2021" name="Proc. Natl. Acad. Sci. U.S.A.">
        <title>A Catalog of Tens of Thousands of Viruses from Human Metagenomes Reveals Hidden Associations with Chronic Diseases.</title>
        <authorList>
            <person name="Tisza M.J."/>
            <person name="Buck C.B."/>
        </authorList>
    </citation>
    <scope>NUCLEOTIDE SEQUENCE</scope>
    <source>
        <strain evidence="2">CtWDo30</strain>
    </source>
</reference>
<proteinExistence type="predicted"/>
<dbReference type="EMBL" id="BK015068">
    <property type="protein sequence ID" value="DAD89720.1"/>
    <property type="molecule type" value="Genomic_DNA"/>
</dbReference>
<protein>
    <submittedName>
        <fullName evidence="2">CI repressor</fullName>
    </submittedName>
</protein>
<dbReference type="GO" id="GO:0003677">
    <property type="term" value="F:DNA binding"/>
    <property type="evidence" value="ECO:0007669"/>
    <property type="project" value="InterPro"/>
</dbReference>
<dbReference type="CDD" id="cd00093">
    <property type="entry name" value="HTH_XRE"/>
    <property type="match status" value="1"/>
</dbReference>
<sequence>MKRNTIANYEIGRNEPIDAVISLICKEFNVNEEWLRSGTGEMFKQHPLSDEVGYYVEDLLEYDGEGNPFYDMIIEMMKKYHELDAKSKVVIREYFKSIAKSMKKEAEED</sequence>
<organism evidence="2">
    <name type="scientific">Siphoviridae sp. ctWDo30</name>
    <dbReference type="NCBI Taxonomy" id="2826360"/>
    <lineage>
        <taxon>Viruses</taxon>
        <taxon>Duplodnaviria</taxon>
        <taxon>Heunggongvirae</taxon>
        <taxon>Uroviricota</taxon>
        <taxon>Caudoviricetes</taxon>
    </lineage>
</organism>
<evidence type="ECO:0000313" key="2">
    <source>
        <dbReference type="EMBL" id="DAD89720.1"/>
    </source>
</evidence>
<evidence type="ECO:0000259" key="1">
    <source>
        <dbReference type="PROSITE" id="PS50943"/>
    </source>
</evidence>
<feature type="domain" description="HTH cro/C1-type" evidence="1">
    <location>
        <begin position="1"/>
        <end position="35"/>
    </location>
</feature>
<dbReference type="PROSITE" id="PS50943">
    <property type="entry name" value="HTH_CROC1"/>
    <property type="match status" value="1"/>
</dbReference>
<dbReference type="InterPro" id="IPR010982">
    <property type="entry name" value="Lambda_DNA-bd_dom_sf"/>
</dbReference>
<name>A0A8S5N5Y8_9CAUD</name>
<dbReference type="Gene3D" id="1.10.260.40">
    <property type="entry name" value="lambda repressor-like DNA-binding domains"/>
    <property type="match status" value="1"/>
</dbReference>
<accession>A0A8S5N5Y8</accession>
<dbReference type="InterPro" id="IPR001387">
    <property type="entry name" value="Cro/C1-type_HTH"/>
</dbReference>